<gene>
    <name evidence="8" type="ORF">BE15_14005</name>
</gene>
<comment type="similarity">
    <text evidence="1">Belongs to the CFA/CMAS family.</text>
</comment>
<dbReference type="GO" id="GO:0008610">
    <property type="term" value="P:lipid biosynthetic process"/>
    <property type="evidence" value="ECO:0007669"/>
    <property type="project" value="InterPro"/>
</dbReference>
<dbReference type="PANTHER" id="PTHR43667:SF2">
    <property type="entry name" value="FATTY ACID C-METHYL TRANSFERASE"/>
    <property type="match status" value="1"/>
</dbReference>
<dbReference type="Proteomes" id="UP000075260">
    <property type="component" value="Unassembled WGS sequence"/>
</dbReference>
<keyword evidence="2" id="KW-0489">Methyltransferase</keyword>
<reference evidence="8 9" key="1">
    <citation type="submission" date="2014-02" db="EMBL/GenBank/DDBJ databases">
        <title>The small core and large imbalanced accessory genome model reveals a collaborative survival strategy of Sorangium cellulosum strains in nature.</title>
        <authorList>
            <person name="Han K."/>
            <person name="Peng R."/>
            <person name="Blom J."/>
            <person name="Li Y.-Z."/>
        </authorList>
    </citation>
    <scope>NUCLEOTIDE SEQUENCE [LARGE SCALE GENOMIC DNA]</scope>
    <source>
        <strain evidence="8 9">So0008-312</strain>
    </source>
</reference>
<keyword evidence="5" id="KW-0443">Lipid metabolism</keyword>
<evidence type="ECO:0000256" key="1">
    <source>
        <dbReference type="ARBA" id="ARBA00010815"/>
    </source>
</evidence>
<dbReference type="PANTHER" id="PTHR43667">
    <property type="entry name" value="CYCLOPROPANE-FATTY-ACYL-PHOSPHOLIPID SYNTHASE"/>
    <property type="match status" value="1"/>
</dbReference>
<dbReference type="EMBL" id="JEMA01000672">
    <property type="protein sequence ID" value="KYF67252.1"/>
    <property type="molecule type" value="Genomic_DNA"/>
</dbReference>
<feature type="domain" description="Polyketide synthase-like methyltransferase" evidence="7">
    <location>
        <begin position="77"/>
        <end position="264"/>
    </location>
</feature>
<evidence type="ECO:0000313" key="8">
    <source>
        <dbReference type="EMBL" id="KYF67252.1"/>
    </source>
</evidence>
<evidence type="ECO:0000259" key="7">
    <source>
        <dbReference type="SMART" id="SM00828"/>
    </source>
</evidence>
<dbReference type="GO" id="GO:0008168">
    <property type="term" value="F:methyltransferase activity"/>
    <property type="evidence" value="ECO:0007669"/>
    <property type="project" value="UniProtKB-KW"/>
</dbReference>
<dbReference type="PIRSF" id="PIRSF003085">
    <property type="entry name" value="CMAS"/>
    <property type="match status" value="1"/>
</dbReference>
<protein>
    <recommendedName>
        <fullName evidence="7">Polyketide synthase-like methyltransferase domain-containing protein</fullName>
    </recommendedName>
</protein>
<dbReference type="CDD" id="cd02440">
    <property type="entry name" value="AdoMet_MTases"/>
    <property type="match status" value="1"/>
</dbReference>
<comment type="caution">
    <text evidence="8">The sequence shown here is derived from an EMBL/GenBank/DDBJ whole genome shotgun (WGS) entry which is preliminary data.</text>
</comment>
<organism evidence="8 9">
    <name type="scientific">Sorangium cellulosum</name>
    <name type="common">Polyangium cellulosum</name>
    <dbReference type="NCBI Taxonomy" id="56"/>
    <lineage>
        <taxon>Bacteria</taxon>
        <taxon>Pseudomonadati</taxon>
        <taxon>Myxococcota</taxon>
        <taxon>Polyangia</taxon>
        <taxon>Polyangiales</taxon>
        <taxon>Polyangiaceae</taxon>
        <taxon>Sorangium</taxon>
    </lineage>
</organism>
<evidence type="ECO:0000256" key="3">
    <source>
        <dbReference type="ARBA" id="ARBA00022679"/>
    </source>
</evidence>
<dbReference type="SMART" id="SM00828">
    <property type="entry name" value="PKS_MT"/>
    <property type="match status" value="1"/>
</dbReference>
<dbReference type="InterPro" id="IPR020803">
    <property type="entry name" value="MeTfrase_dom"/>
</dbReference>
<dbReference type="Gene3D" id="3.40.50.150">
    <property type="entry name" value="Vaccinia Virus protein VP39"/>
    <property type="match status" value="1"/>
</dbReference>
<keyword evidence="3" id="KW-0808">Transferase</keyword>
<dbReference type="SUPFAM" id="SSF53335">
    <property type="entry name" value="S-adenosyl-L-methionine-dependent methyltransferases"/>
    <property type="match status" value="1"/>
</dbReference>
<sequence length="314" mass="35142">MTAPRTRAEREAAARTPEEQREHERREVAAHYQNDPEIFSLVLDSRLAYATGIFLDPGESLEAAQARKYDWVRRELDIQPGERVLDVGCGWGSNLIYLAEHTGGSFRGVTLSDKQRQEALRRADSAGVAGRVRIDLAHIEDIDLEPESLDAVLFVGSIVHMHNRERIHQKIAAALRPGGRLLISDCYFPARARGDRESAATQYIFVQALGYCRLISLAEELGLIEQAGLDVRRVEDLTSSYVHTVARWIDNVRANRARIDARAPGFSRLLQTYMTVGRLSFARRTALEYMIVATKGGGRERLGVAPSPEPRRAP</sequence>
<evidence type="ECO:0000256" key="6">
    <source>
        <dbReference type="SAM" id="MobiDB-lite"/>
    </source>
</evidence>
<dbReference type="AlphaFoldDB" id="A0A150QHA7"/>
<keyword evidence="4" id="KW-0949">S-adenosyl-L-methionine</keyword>
<dbReference type="InterPro" id="IPR050723">
    <property type="entry name" value="CFA/CMAS"/>
</dbReference>
<name>A0A150QHA7_SORCE</name>
<feature type="region of interest" description="Disordered" evidence="6">
    <location>
        <begin position="1"/>
        <end position="30"/>
    </location>
</feature>
<evidence type="ECO:0000256" key="4">
    <source>
        <dbReference type="ARBA" id="ARBA00022691"/>
    </source>
</evidence>
<dbReference type="GO" id="GO:0032259">
    <property type="term" value="P:methylation"/>
    <property type="evidence" value="ECO:0007669"/>
    <property type="project" value="UniProtKB-KW"/>
</dbReference>
<dbReference type="InterPro" id="IPR029063">
    <property type="entry name" value="SAM-dependent_MTases_sf"/>
</dbReference>
<evidence type="ECO:0000313" key="9">
    <source>
        <dbReference type="Proteomes" id="UP000075260"/>
    </source>
</evidence>
<dbReference type="OrthoDB" id="9782855at2"/>
<evidence type="ECO:0000256" key="5">
    <source>
        <dbReference type="ARBA" id="ARBA00023098"/>
    </source>
</evidence>
<feature type="compositionally biased region" description="Basic and acidic residues" evidence="6">
    <location>
        <begin position="1"/>
        <end position="29"/>
    </location>
</feature>
<dbReference type="Pfam" id="PF02353">
    <property type="entry name" value="CMAS"/>
    <property type="match status" value="1"/>
</dbReference>
<accession>A0A150QHA7</accession>
<proteinExistence type="inferred from homology"/>
<dbReference type="InterPro" id="IPR003333">
    <property type="entry name" value="CMAS"/>
</dbReference>
<evidence type="ECO:0000256" key="2">
    <source>
        <dbReference type="ARBA" id="ARBA00022603"/>
    </source>
</evidence>
<dbReference type="RefSeq" id="WP_061609973.1">
    <property type="nucleotide sequence ID" value="NZ_JEMA01000672.1"/>
</dbReference>